<keyword evidence="3" id="KW-1185">Reference proteome</keyword>
<reference evidence="2 3" key="1">
    <citation type="submission" date="2019-06" db="EMBL/GenBank/DDBJ databases">
        <title>A chromosomal-level reference genome of Carpinus fangiana (Coryloideae, Betulaceae).</title>
        <authorList>
            <person name="Yang X."/>
            <person name="Wang Z."/>
            <person name="Zhang L."/>
            <person name="Hao G."/>
            <person name="Liu J."/>
            <person name="Yang Y."/>
        </authorList>
    </citation>
    <scope>NUCLEOTIDE SEQUENCE [LARGE SCALE GENOMIC DNA]</scope>
    <source>
        <strain evidence="2">Cfa_2016G</strain>
        <tissue evidence="2">Leaf</tissue>
    </source>
</reference>
<dbReference type="OrthoDB" id="4161595at2759"/>
<comment type="caution">
    <text evidence="2">The sequence shown here is derived from an EMBL/GenBank/DDBJ whole genome shotgun (WGS) entry which is preliminary data.</text>
</comment>
<feature type="region of interest" description="Disordered" evidence="1">
    <location>
        <begin position="761"/>
        <end position="841"/>
    </location>
</feature>
<accession>A0A5N6KSM0</accession>
<feature type="compositionally biased region" description="Basic and acidic residues" evidence="1">
    <location>
        <begin position="167"/>
        <end position="180"/>
    </location>
</feature>
<dbReference type="Proteomes" id="UP000327013">
    <property type="component" value="Unassembled WGS sequence"/>
</dbReference>
<proteinExistence type="predicted"/>
<gene>
    <name evidence="2" type="ORF">FH972_022448</name>
</gene>
<protein>
    <submittedName>
        <fullName evidence="2">Uncharacterized protein</fullName>
    </submittedName>
</protein>
<feature type="compositionally biased region" description="Polar residues" evidence="1">
    <location>
        <begin position="785"/>
        <end position="800"/>
    </location>
</feature>
<evidence type="ECO:0000313" key="2">
    <source>
        <dbReference type="EMBL" id="KAB8342850.1"/>
    </source>
</evidence>
<organism evidence="2 3">
    <name type="scientific">Carpinus fangiana</name>
    <dbReference type="NCBI Taxonomy" id="176857"/>
    <lineage>
        <taxon>Eukaryota</taxon>
        <taxon>Viridiplantae</taxon>
        <taxon>Streptophyta</taxon>
        <taxon>Embryophyta</taxon>
        <taxon>Tracheophyta</taxon>
        <taxon>Spermatophyta</taxon>
        <taxon>Magnoliopsida</taxon>
        <taxon>eudicotyledons</taxon>
        <taxon>Gunneridae</taxon>
        <taxon>Pentapetalae</taxon>
        <taxon>rosids</taxon>
        <taxon>fabids</taxon>
        <taxon>Fagales</taxon>
        <taxon>Betulaceae</taxon>
        <taxon>Carpinus</taxon>
    </lineage>
</organism>
<feature type="compositionally biased region" description="Basic and acidic residues" evidence="1">
    <location>
        <begin position="764"/>
        <end position="776"/>
    </location>
</feature>
<dbReference type="AlphaFoldDB" id="A0A5N6KSM0"/>
<evidence type="ECO:0000313" key="3">
    <source>
        <dbReference type="Proteomes" id="UP000327013"/>
    </source>
</evidence>
<dbReference type="EMBL" id="VIBQ01000012">
    <property type="protein sequence ID" value="KAB8342850.1"/>
    <property type="molecule type" value="Genomic_DNA"/>
</dbReference>
<sequence length="865" mass="96614">MDRYYLPRLPSFVETFPVERNSSAYQVSSDSRSHFASSAYAPAGQGSHSLEHRVYAPNRSHPSSEHTSATYAATPPSYDAPHYFGSYQPARYRPAGYQPASNQPATNHSAINQPASYQSASYSSPYHTPNQHAVTTSPYCFRHYDRPEPSCSHCNPGRNDFITPRWDSQREHPYRHERSPSPRTTTTHPHYRAPSPLRGSEQRRQLNGAIYGSDITDTQLHARRMLPPLQSVSLCNRSGRVCDHQGRRSSVHRLGTFVPSVHPSPAHESHQEYCLSNERSSAEYAAYALANISRTSSDSNTSSGRRPTLPPFGSLDLGRGDCALNFDSRIEPTPTSSREMYTSNNCVTGSNSIISSSGNRALSSTVAHPAFGYGTQLPISQPSNTTYYREAAPRQDLIFEQMLKDERKLYKDEIFNQICVQGDNPTGKDKAKRQPCFFSKEQEGCWAAQDETVRQVISHYFGRNKTQATWLKTHGHFSPICRKHYQRSRYHGKRAGGGFRSTNVPQAMIQAVLIEQVWVSLSHETPHIQWEITFQKSMLEAYEKAKELGDNNDEHSKHEATFRDTVKGNKDDKKLLEYRWARTLAADASFGQRFISKHVLHGAAAKDLKSEQDCRDTLDYLLDILARIAKREGPKLLDQTEELPSIMTVENLATCLALAARWTMLISLLLLTIQFSRVCTVMEHRGMPGTDRGSFELPAYQRHQGHFAVCSHGWLAGPLALGLDNGVSIKTALRLDSEKAQTRKALLADCLHLHLHVMSALSRGKREPSPRHDRPEGTGWASAEVSCSRTELLAPQQSPCESEDTAGGAGGCAADQATDGDGNRRYSNNIPELVDRGSRGGSTRSKFMDMLTHFGRAVMLNIDNM</sequence>
<feature type="region of interest" description="Disordered" evidence="1">
    <location>
        <begin position="154"/>
        <end position="201"/>
    </location>
</feature>
<evidence type="ECO:0000256" key="1">
    <source>
        <dbReference type="SAM" id="MobiDB-lite"/>
    </source>
</evidence>
<name>A0A5N6KSM0_9ROSI</name>